<evidence type="ECO:0000256" key="3">
    <source>
        <dbReference type="ARBA" id="ARBA00023125"/>
    </source>
</evidence>
<dbReference type="EMBL" id="QGNW01000062">
    <property type="protein sequence ID" value="RVX04149.1"/>
    <property type="molecule type" value="Genomic_DNA"/>
</dbReference>
<dbReference type="InterPro" id="IPR003657">
    <property type="entry name" value="WRKY_dom"/>
</dbReference>
<dbReference type="Pfam" id="PF20408">
    <property type="entry name" value="Abhydrolase_11"/>
    <property type="match status" value="1"/>
</dbReference>
<feature type="compositionally biased region" description="Basic and acidic residues" evidence="7">
    <location>
        <begin position="357"/>
        <end position="374"/>
    </location>
</feature>
<dbReference type="GO" id="GO:0010150">
    <property type="term" value="P:leaf senescence"/>
    <property type="evidence" value="ECO:0007669"/>
    <property type="project" value="UniProtKB-ARBA"/>
</dbReference>
<dbReference type="InterPro" id="IPR036576">
    <property type="entry name" value="WRKY_dom_sf"/>
</dbReference>
<dbReference type="GO" id="GO:0042542">
    <property type="term" value="P:response to hydrogen peroxide"/>
    <property type="evidence" value="ECO:0007669"/>
    <property type="project" value="UniProtKB-ARBA"/>
</dbReference>
<feature type="region of interest" description="Disordered" evidence="7">
    <location>
        <begin position="178"/>
        <end position="198"/>
    </location>
</feature>
<keyword evidence="3" id="KW-0238">DNA-binding</keyword>
<organism evidence="9 10">
    <name type="scientific">Vitis vinifera</name>
    <name type="common">Grape</name>
    <dbReference type="NCBI Taxonomy" id="29760"/>
    <lineage>
        <taxon>Eukaryota</taxon>
        <taxon>Viridiplantae</taxon>
        <taxon>Streptophyta</taxon>
        <taxon>Embryophyta</taxon>
        <taxon>Tracheophyta</taxon>
        <taxon>Spermatophyta</taxon>
        <taxon>Magnoliopsida</taxon>
        <taxon>eudicotyledons</taxon>
        <taxon>Gunneridae</taxon>
        <taxon>Pentapetalae</taxon>
        <taxon>rosids</taxon>
        <taxon>Vitales</taxon>
        <taxon>Vitaceae</taxon>
        <taxon>Viteae</taxon>
        <taxon>Vitis</taxon>
    </lineage>
</organism>
<accession>A0A438J5C4</accession>
<sequence>MASANLMVLILADISGGKRRAPPKAEKLVEFHSDIVKMTLAKYPGHPLILAGKSMGSRVSCMVASGEEIGASAVVCLGYPLKGMSGTIRDETLLQLKVPIMFVQGSKDGLCPLDKLEAVRKKMKSLNELHVIEGGDHSFKIAKKHLNSEGTTQAEAEDHAVQAIAAFEKGPLKSEGFQSHHYPSTADDPHLTPSWSSKKQRGVREKWSAFGPSHSFHAYYDHRPVHAEKLGFSVLVILRLDSSARRKLESLRFSPPSVDFDYCCESCYTMDTGLKWQQKTLVNELTQGMELTKQLKIHLSPSSMSQTQEFLVHKIVASFEKALLIVKWSGPVENPQPVAPSSAPQSPLSVNGSPRTVSEDFDKGCKDHHQEHKDFSKKRKTLPTWTDQVRVCSETGLEGPHDDGYNWRKYGQKDILGAKYPRSYYRCTYRNLHDCWATKQVQRSDEDPSMFEITYRGKHTCTQGSHSVPAPASPEKQEIKQNNHNDNNHQQQHYIENPLNYSSMASTSYGCMKSETSLFPQPSAFNKDNYDNLLGCYSPTFISPATSDSNCFSLSPCQMSNFGGPPNLQHSESELTEIISAANSPILNLEFPLDQVDFDPSFPFDTPGFFS</sequence>
<evidence type="ECO:0000256" key="6">
    <source>
        <dbReference type="ARBA" id="ARBA00060850"/>
    </source>
</evidence>
<dbReference type="GO" id="GO:0009751">
    <property type="term" value="P:response to salicylic acid"/>
    <property type="evidence" value="ECO:0007669"/>
    <property type="project" value="UniProtKB-ARBA"/>
</dbReference>
<dbReference type="Pfam" id="PF03106">
    <property type="entry name" value="WRKY"/>
    <property type="match status" value="1"/>
</dbReference>
<feature type="domain" description="WRKY" evidence="8">
    <location>
        <begin position="396"/>
        <end position="459"/>
    </location>
</feature>
<protein>
    <submittedName>
        <fullName evidence="9">Putative WRKY transcription factor 41</fullName>
    </submittedName>
</protein>
<dbReference type="SMART" id="SM00774">
    <property type="entry name" value="WRKY"/>
    <property type="match status" value="1"/>
</dbReference>
<evidence type="ECO:0000256" key="1">
    <source>
        <dbReference type="ARBA" id="ARBA00004123"/>
    </source>
</evidence>
<evidence type="ECO:0000256" key="2">
    <source>
        <dbReference type="ARBA" id="ARBA00023015"/>
    </source>
</evidence>
<dbReference type="FunFam" id="3.40.50.1820:FF:000207">
    <property type="entry name" value="Alpha/beta-Hydrolases superfamily protein"/>
    <property type="match status" value="1"/>
</dbReference>
<feature type="region of interest" description="Disordered" evidence="7">
    <location>
        <begin position="460"/>
        <end position="490"/>
    </location>
</feature>
<name>A0A438J5C4_VITVI</name>
<comment type="similarity">
    <text evidence="6">Belongs to the WRKY group III family.</text>
</comment>
<feature type="compositionally biased region" description="Low complexity" evidence="7">
    <location>
        <begin position="336"/>
        <end position="350"/>
    </location>
</feature>
<evidence type="ECO:0000256" key="5">
    <source>
        <dbReference type="ARBA" id="ARBA00023242"/>
    </source>
</evidence>
<keyword evidence="5" id="KW-0539">Nucleus</keyword>
<dbReference type="PANTHER" id="PTHR13136">
    <property type="entry name" value="TESTIS DEVELOPMENT PROTEIN PRTD"/>
    <property type="match status" value="1"/>
</dbReference>
<dbReference type="GO" id="GO:0043565">
    <property type="term" value="F:sequence-specific DNA binding"/>
    <property type="evidence" value="ECO:0007669"/>
    <property type="project" value="InterPro"/>
</dbReference>
<gene>
    <name evidence="9" type="primary">WRKY41</name>
    <name evidence="9" type="ORF">CK203_015660</name>
</gene>
<dbReference type="PANTHER" id="PTHR13136:SF11">
    <property type="entry name" value="TESTIS-EXPRESSED PROTEIN 30"/>
    <property type="match status" value="1"/>
</dbReference>
<proteinExistence type="inferred from homology"/>
<keyword evidence="4" id="KW-0804">Transcription</keyword>
<dbReference type="GO" id="GO:0003700">
    <property type="term" value="F:DNA-binding transcription factor activity"/>
    <property type="evidence" value="ECO:0007669"/>
    <property type="project" value="InterPro"/>
</dbReference>
<dbReference type="SUPFAM" id="SSF53474">
    <property type="entry name" value="alpha/beta-Hydrolases"/>
    <property type="match status" value="1"/>
</dbReference>
<dbReference type="InterPro" id="IPR046879">
    <property type="entry name" value="KANL3/Tex30_Abhydrolase"/>
</dbReference>
<feature type="region of interest" description="Disordered" evidence="7">
    <location>
        <begin position="336"/>
        <end position="376"/>
    </location>
</feature>
<dbReference type="PROSITE" id="PS50811">
    <property type="entry name" value="WRKY"/>
    <property type="match status" value="1"/>
</dbReference>
<evidence type="ECO:0000313" key="9">
    <source>
        <dbReference type="EMBL" id="RVX04149.1"/>
    </source>
</evidence>
<dbReference type="Gene3D" id="2.20.25.80">
    <property type="entry name" value="WRKY domain"/>
    <property type="match status" value="1"/>
</dbReference>
<reference evidence="9 10" key="1">
    <citation type="journal article" date="2018" name="PLoS Genet.">
        <title>Population sequencing reveals clonal diversity and ancestral inbreeding in the grapevine cultivar Chardonnay.</title>
        <authorList>
            <person name="Roach M.J."/>
            <person name="Johnson D.L."/>
            <person name="Bohlmann J."/>
            <person name="van Vuuren H.J."/>
            <person name="Jones S.J."/>
            <person name="Pretorius I.S."/>
            <person name="Schmidt S.A."/>
            <person name="Borneman A.R."/>
        </authorList>
    </citation>
    <scope>NUCLEOTIDE SEQUENCE [LARGE SCALE GENOMIC DNA]</scope>
    <source>
        <strain evidence="10">cv. Chardonnay</strain>
        <tissue evidence="9">Leaf</tissue>
    </source>
</reference>
<evidence type="ECO:0000313" key="10">
    <source>
        <dbReference type="Proteomes" id="UP000288805"/>
    </source>
</evidence>
<dbReference type="SUPFAM" id="SSF118290">
    <property type="entry name" value="WRKY DNA-binding domain"/>
    <property type="match status" value="1"/>
</dbReference>
<dbReference type="Proteomes" id="UP000288805">
    <property type="component" value="Unassembled WGS sequence"/>
</dbReference>
<comment type="caution">
    <text evidence="9">The sequence shown here is derived from an EMBL/GenBank/DDBJ whole genome shotgun (WGS) entry which is preliminary data.</text>
</comment>
<feature type="compositionally biased region" description="Basic and acidic residues" evidence="7">
    <location>
        <begin position="475"/>
        <end position="487"/>
    </location>
</feature>
<dbReference type="InterPro" id="IPR026555">
    <property type="entry name" value="NSL3/Tex30"/>
</dbReference>
<evidence type="ECO:0000259" key="8">
    <source>
        <dbReference type="PROSITE" id="PS50811"/>
    </source>
</evidence>
<dbReference type="GO" id="GO:0010193">
    <property type="term" value="P:response to ozone"/>
    <property type="evidence" value="ECO:0007669"/>
    <property type="project" value="UniProtKB-ARBA"/>
</dbReference>
<comment type="subcellular location">
    <subcellularLocation>
        <location evidence="1">Nucleus</location>
    </subcellularLocation>
</comment>
<keyword evidence="2" id="KW-0805">Transcription regulation</keyword>
<dbReference type="GO" id="GO:0005634">
    <property type="term" value="C:nucleus"/>
    <property type="evidence" value="ECO:0007669"/>
    <property type="project" value="UniProtKB-SubCell"/>
</dbReference>
<dbReference type="AlphaFoldDB" id="A0A438J5C4"/>
<evidence type="ECO:0000256" key="4">
    <source>
        <dbReference type="ARBA" id="ARBA00023163"/>
    </source>
</evidence>
<dbReference type="Gene3D" id="3.40.50.1820">
    <property type="entry name" value="alpha/beta hydrolase"/>
    <property type="match status" value="1"/>
</dbReference>
<dbReference type="FunFam" id="2.20.25.80:FF:000009">
    <property type="entry name" value="WRKY transcription factor 53"/>
    <property type="match status" value="1"/>
</dbReference>
<dbReference type="InterPro" id="IPR029058">
    <property type="entry name" value="AB_hydrolase_fold"/>
</dbReference>
<evidence type="ECO:0000256" key="7">
    <source>
        <dbReference type="SAM" id="MobiDB-lite"/>
    </source>
</evidence>